<organism evidence="1 2">
    <name type="scientific">Araneus ventricosus</name>
    <name type="common">Orbweaver spider</name>
    <name type="synonym">Epeira ventricosa</name>
    <dbReference type="NCBI Taxonomy" id="182803"/>
    <lineage>
        <taxon>Eukaryota</taxon>
        <taxon>Metazoa</taxon>
        <taxon>Ecdysozoa</taxon>
        <taxon>Arthropoda</taxon>
        <taxon>Chelicerata</taxon>
        <taxon>Arachnida</taxon>
        <taxon>Araneae</taxon>
        <taxon>Araneomorphae</taxon>
        <taxon>Entelegynae</taxon>
        <taxon>Araneoidea</taxon>
        <taxon>Araneidae</taxon>
        <taxon>Araneus</taxon>
    </lineage>
</organism>
<gene>
    <name evidence="1" type="ORF">AVEN_117751_1</name>
</gene>
<proteinExistence type="predicted"/>
<dbReference type="EMBL" id="BGPR01000058">
    <property type="protein sequence ID" value="GBL88148.1"/>
    <property type="molecule type" value="Genomic_DNA"/>
</dbReference>
<dbReference type="Proteomes" id="UP000499080">
    <property type="component" value="Unassembled WGS sequence"/>
</dbReference>
<keyword evidence="2" id="KW-1185">Reference proteome</keyword>
<comment type="caution">
    <text evidence="1">The sequence shown here is derived from an EMBL/GenBank/DDBJ whole genome shotgun (WGS) entry which is preliminary data.</text>
</comment>
<dbReference type="AlphaFoldDB" id="A0A4Y2B804"/>
<reference evidence="1 2" key="1">
    <citation type="journal article" date="2019" name="Sci. Rep.">
        <title>Orb-weaving spider Araneus ventricosus genome elucidates the spidroin gene catalogue.</title>
        <authorList>
            <person name="Kono N."/>
            <person name="Nakamura H."/>
            <person name="Ohtoshi R."/>
            <person name="Moran D.A.P."/>
            <person name="Shinohara A."/>
            <person name="Yoshida Y."/>
            <person name="Fujiwara M."/>
            <person name="Mori M."/>
            <person name="Tomita M."/>
            <person name="Arakawa K."/>
        </authorList>
    </citation>
    <scope>NUCLEOTIDE SEQUENCE [LARGE SCALE GENOMIC DNA]</scope>
</reference>
<evidence type="ECO:0000313" key="1">
    <source>
        <dbReference type="EMBL" id="GBL88148.1"/>
    </source>
</evidence>
<sequence>MIQCGILHTGAATRSIQKLSNIPFRSSHTFHSGAATRSIQKLSNIPFRSCHTFYSEAATHSIQELPNIPFRSCHTFHSGLHITRQSVAFLAAEARFLIV</sequence>
<protein>
    <submittedName>
        <fullName evidence="1">Uncharacterized protein</fullName>
    </submittedName>
</protein>
<accession>A0A4Y2B804</accession>
<name>A0A4Y2B804_ARAVE</name>
<evidence type="ECO:0000313" key="2">
    <source>
        <dbReference type="Proteomes" id="UP000499080"/>
    </source>
</evidence>